<reference evidence="2 3" key="1">
    <citation type="submission" date="2020-11" db="EMBL/GenBank/DDBJ databases">
        <authorList>
            <person name="Wallbank WR R."/>
            <person name="Pardo Diaz C."/>
            <person name="Kozak K."/>
            <person name="Martin S."/>
            <person name="Jiggins C."/>
            <person name="Moest M."/>
            <person name="Warren A I."/>
            <person name="Generalovic N T."/>
            <person name="Byers J.R.P. K."/>
            <person name="Montejo-Kovacevich G."/>
            <person name="Yen C E."/>
        </authorList>
    </citation>
    <scope>NUCLEOTIDE SEQUENCE [LARGE SCALE GENOMIC DNA]</scope>
</reference>
<dbReference type="AlphaFoldDB" id="A0A7R8UIR6"/>
<feature type="signal peptide" evidence="1">
    <location>
        <begin position="1"/>
        <end position="16"/>
    </location>
</feature>
<name>A0A7R8UIR6_HERIL</name>
<keyword evidence="3" id="KW-1185">Reference proteome</keyword>
<keyword evidence="1" id="KW-0732">Signal</keyword>
<evidence type="ECO:0000313" key="2">
    <source>
        <dbReference type="EMBL" id="CAD7081613.1"/>
    </source>
</evidence>
<evidence type="ECO:0000313" key="3">
    <source>
        <dbReference type="Proteomes" id="UP000594454"/>
    </source>
</evidence>
<proteinExistence type="predicted"/>
<feature type="chain" id="PRO_5030582547" evidence="1">
    <location>
        <begin position="17"/>
        <end position="225"/>
    </location>
</feature>
<sequence length="225" mass="23164">MKIILVFVAFVGVVASAYVAPGGYPGRPLGGYSHPAVDGFSAVGGYSSLNGKIFKPKIIAGYKSQAGAGYQIPLAGTYKSPISANAPVFAASVAPIVKSFHPKITGGYQIHDAVGYETPFAGGYHSPVSSVFAAPVSPILKTFQPKITGGYGSYSVNGYHSKFAGGYQSPLSVSAPVVPTPVVYSAGGLTGVGGLGSKRLHRGSSSGGFGYDLWKKKKAYLSKFQ</sequence>
<accession>A0A7R8UIR6</accession>
<dbReference type="Proteomes" id="UP000594454">
    <property type="component" value="Chromosome 2"/>
</dbReference>
<organism evidence="2 3">
    <name type="scientific">Hermetia illucens</name>
    <name type="common">Black soldier fly</name>
    <dbReference type="NCBI Taxonomy" id="343691"/>
    <lineage>
        <taxon>Eukaryota</taxon>
        <taxon>Metazoa</taxon>
        <taxon>Ecdysozoa</taxon>
        <taxon>Arthropoda</taxon>
        <taxon>Hexapoda</taxon>
        <taxon>Insecta</taxon>
        <taxon>Pterygota</taxon>
        <taxon>Neoptera</taxon>
        <taxon>Endopterygota</taxon>
        <taxon>Diptera</taxon>
        <taxon>Brachycera</taxon>
        <taxon>Stratiomyomorpha</taxon>
        <taxon>Stratiomyidae</taxon>
        <taxon>Hermetiinae</taxon>
        <taxon>Hermetia</taxon>
    </lineage>
</organism>
<gene>
    <name evidence="2" type="ORF">HERILL_LOCUS4711</name>
</gene>
<evidence type="ECO:0000256" key="1">
    <source>
        <dbReference type="SAM" id="SignalP"/>
    </source>
</evidence>
<protein>
    <submittedName>
        <fullName evidence="2">Uncharacterized protein</fullName>
    </submittedName>
</protein>
<dbReference type="InParanoid" id="A0A7R8UIR6"/>
<dbReference type="EMBL" id="LR899010">
    <property type="protein sequence ID" value="CAD7081613.1"/>
    <property type="molecule type" value="Genomic_DNA"/>
</dbReference>